<gene>
    <name evidence="1" type="ORF">NCTC10135_01139</name>
</gene>
<reference evidence="2" key="1">
    <citation type="submission" date="2018-06" db="EMBL/GenBank/DDBJ databases">
        <authorList>
            <consortium name="Pathogen Informatics"/>
        </authorList>
    </citation>
    <scope>NUCLEOTIDE SEQUENCE [LARGE SCALE GENOMIC DNA]</scope>
    <source>
        <strain evidence="2">NCTC10135</strain>
    </source>
</reference>
<evidence type="ECO:0000313" key="1">
    <source>
        <dbReference type="EMBL" id="SYV90615.1"/>
    </source>
</evidence>
<dbReference type="KEGG" id="mala:NCTC10135_01139"/>
<evidence type="ECO:0000313" key="2">
    <source>
        <dbReference type="Proteomes" id="UP000259864"/>
    </source>
</evidence>
<dbReference type="Proteomes" id="UP000259864">
    <property type="component" value="Chromosome 1"/>
</dbReference>
<organism evidence="1 2">
    <name type="scientific">Metamycoplasma alkalescens</name>
    <dbReference type="NCBI Taxonomy" id="45363"/>
    <lineage>
        <taxon>Bacteria</taxon>
        <taxon>Bacillati</taxon>
        <taxon>Mycoplasmatota</taxon>
        <taxon>Mycoplasmoidales</taxon>
        <taxon>Metamycoplasmataceae</taxon>
        <taxon>Metamycoplasma</taxon>
    </lineage>
</organism>
<dbReference type="AlphaFoldDB" id="A0A3B0P6S2"/>
<name>A0A3B0P6S2_9BACT</name>
<protein>
    <submittedName>
        <fullName evidence="1">Uncharacterized protein</fullName>
    </submittedName>
</protein>
<accession>A0A3B0P6S2</accession>
<dbReference type="EMBL" id="LS991949">
    <property type="protein sequence ID" value="SYV90615.1"/>
    <property type="molecule type" value="Genomic_DNA"/>
</dbReference>
<sequence length="62" mass="7528">MEINSILLEDYEQKQELETIFDEFRNHRIIEDCKILVDNDGLFIFINEEINKPKINKLFELL</sequence>
<proteinExistence type="predicted"/>